<dbReference type="Pfam" id="PF01751">
    <property type="entry name" value="Toprim"/>
    <property type="match status" value="1"/>
</dbReference>
<evidence type="ECO:0000313" key="2">
    <source>
        <dbReference type="EMBL" id="AIF08037.1"/>
    </source>
</evidence>
<reference evidence="2" key="1">
    <citation type="journal article" date="2014" name="Genome Biol. Evol.">
        <title>Pangenome evidence for extensive interdomain horizontal transfer affecting lineage core and shell genes in uncultured planktonic thaumarchaeota and euryarchaeota.</title>
        <authorList>
            <person name="Deschamps P."/>
            <person name="Zivanovic Y."/>
            <person name="Moreira D."/>
            <person name="Rodriguez-Valera F."/>
            <person name="Lopez-Garcia P."/>
        </authorList>
    </citation>
    <scope>NUCLEOTIDE SEQUENCE</scope>
</reference>
<proteinExistence type="predicted"/>
<organism evidence="2">
    <name type="scientific">uncultured marine thaumarchaeote KM3_26_F01</name>
    <dbReference type="NCBI Taxonomy" id="1456108"/>
    <lineage>
        <taxon>Archaea</taxon>
        <taxon>Nitrososphaerota</taxon>
        <taxon>environmental samples</taxon>
    </lineage>
</organism>
<dbReference type="SUPFAM" id="SSF110455">
    <property type="entry name" value="Toprim domain"/>
    <property type="match status" value="1"/>
</dbReference>
<dbReference type="EMBL" id="KF900819">
    <property type="protein sequence ID" value="AIF08037.1"/>
    <property type="molecule type" value="Genomic_DNA"/>
</dbReference>
<name>A0A075H0I5_9ARCH</name>
<dbReference type="PANTHER" id="PTHR39964">
    <property type="entry name" value="UPF0292 PROTEIN TK1411"/>
    <property type="match status" value="1"/>
</dbReference>
<evidence type="ECO:0000259" key="1">
    <source>
        <dbReference type="PROSITE" id="PS50880"/>
    </source>
</evidence>
<feature type="domain" description="Toprim" evidence="1">
    <location>
        <begin position="28"/>
        <end position="109"/>
    </location>
</feature>
<dbReference type="PROSITE" id="PS50880">
    <property type="entry name" value="TOPRIM"/>
    <property type="match status" value="1"/>
</dbReference>
<accession>A0A075H0I5</accession>
<dbReference type="AlphaFoldDB" id="A0A075H0I5"/>
<dbReference type="Gene3D" id="3.40.1360.10">
    <property type="match status" value="1"/>
</dbReference>
<dbReference type="InterPro" id="IPR006171">
    <property type="entry name" value="TOPRIM_dom"/>
</dbReference>
<protein>
    <submittedName>
        <fullName evidence="2">TOPRIM domain-containing protein</fullName>
    </submittedName>
</protein>
<sequence>MNILQQNIEFNKFLFDFINQLNLEYTNGAIILVEGKKDTNALVSLGFIGKTIEYCNNNNLSKIELKTQVYDKIIILFDYDAEGRRLTRKILLKLHRTSIIELKYRRNLSFMSNNGIKRIEELSNFSPYIVLTENFI</sequence>
<dbReference type="PANTHER" id="PTHR39964:SF2">
    <property type="entry name" value="UPF0292 PROTEIN MJ1624"/>
    <property type="match status" value="1"/>
</dbReference>